<protein>
    <recommendedName>
        <fullName evidence="3">Transposase</fullName>
    </recommendedName>
</protein>
<dbReference type="AlphaFoldDB" id="A0AAE1KDF3"/>
<proteinExistence type="predicted"/>
<reference evidence="1" key="1">
    <citation type="submission" date="2023-10" db="EMBL/GenBank/DDBJ databases">
        <title>Genome assemblies of two species of porcelain crab, Petrolisthes cinctipes and Petrolisthes manimaculis (Anomura: Porcellanidae).</title>
        <authorList>
            <person name="Angst P."/>
        </authorList>
    </citation>
    <scope>NUCLEOTIDE SEQUENCE</scope>
    <source>
        <strain evidence="1">PB745_01</strain>
        <tissue evidence="1">Gill</tissue>
    </source>
</reference>
<evidence type="ECO:0000313" key="1">
    <source>
        <dbReference type="EMBL" id="KAK3869543.1"/>
    </source>
</evidence>
<accession>A0AAE1KDF3</accession>
<gene>
    <name evidence="1" type="ORF">Pcinc_025150</name>
</gene>
<name>A0AAE1KDF3_PETCI</name>
<dbReference type="PANTHER" id="PTHR46060:SF1">
    <property type="entry name" value="MARINER MOS1 TRANSPOSASE-LIKE PROTEIN"/>
    <property type="match status" value="1"/>
</dbReference>
<keyword evidence="2" id="KW-1185">Reference proteome</keyword>
<dbReference type="EMBL" id="JAWQEG010002820">
    <property type="protein sequence ID" value="KAK3869543.1"/>
    <property type="molecule type" value="Genomic_DNA"/>
</dbReference>
<dbReference type="Gene3D" id="3.30.420.10">
    <property type="entry name" value="Ribonuclease H-like superfamily/Ribonuclease H"/>
    <property type="match status" value="1"/>
</dbReference>
<dbReference type="InterPro" id="IPR052709">
    <property type="entry name" value="Transposase-MT_Hybrid"/>
</dbReference>
<dbReference type="GO" id="GO:0003676">
    <property type="term" value="F:nucleic acid binding"/>
    <property type="evidence" value="ECO:0007669"/>
    <property type="project" value="InterPro"/>
</dbReference>
<evidence type="ECO:0008006" key="3">
    <source>
        <dbReference type="Google" id="ProtNLM"/>
    </source>
</evidence>
<evidence type="ECO:0000313" key="2">
    <source>
        <dbReference type="Proteomes" id="UP001286313"/>
    </source>
</evidence>
<organism evidence="1 2">
    <name type="scientific">Petrolisthes cinctipes</name>
    <name type="common">Flat porcelain crab</name>
    <dbReference type="NCBI Taxonomy" id="88211"/>
    <lineage>
        <taxon>Eukaryota</taxon>
        <taxon>Metazoa</taxon>
        <taxon>Ecdysozoa</taxon>
        <taxon>Arthropoda</taxon>
        <taxon>Crustacea</taxon>
        <taxon>Multicrustacea</taxon>
        <taxon>Malacostraca</taxon>
        <taxon>Eumalacostraca</taxon>
        <taxon>Eucarida</taxon>
        <taxon>Decapoda</taxon>
        <taxon>Pleocyemata</taxon>
        <taxon>Anomura</taxon>
        <taxon>Galatheoidea</taxon>
        <taxon>Porcellanidae</taxon>
        <taxon>Petrolisthes</taxon>
    </lineage>
</organism>
<sequence>MTSTMLALRDQRAVVKYLSLKKTDPTEIHKQLSAVCGEGTASYKVIRDWMQDFHEGREDLMDQCARCVGIQSPTNGTLAPTDPSIVVRLEELINCDRRISLETAAEMVGVTQHTAQTIITNVLGLKRVCKRWVPRLLTPEQRQGRIATCHELADRYEAEGDDFLNRIITGDETFVTYYLPERRSSNTYKPGIIERKMIQHKFRVLYAIFYDVQGLLLAHPVPEQTQMTAEYYSYLLRDLLLPAIKRKRKNSSGKEREILLLHDNTAMHNAKVTQLALTDLNIETLPHPPDSPDLLPAEFWLYPHLRDQIQGSSFKDRSSTWSALSHHCNSITENEMANSIRNLPDRWNRVIDFSGGLHVL</sequence>
<comment type="caution">
    <text evidence="1">The sequence shown here is derived from an EMBL/GenBank/DDBJ whole genome shotgun (WGS) entry which is preliminary data.</text>
</comment>
<dbReference type="InterPro" id="IPR036397">
    <property type="entry name" value="RNaseH_sf"/>
</dbReference>
<dbReference type="PANTHER" id="PTHR46060">
    <property type="entry name" value="MARINER MOS1 TRANSPOSASE-LIKE PROTEIN"/>
    <property type="match status" value="1"/>
</dbReference>
<dbReference type="Proteomes" id="UP001286313">
    <property type="component" value="Unassembled WGS sequence"/>
</dbReference>
<dbReference type="Gene3D" id="1.10.10.1450">
    <property type="match status" value="1"/>
</dbReference>